<dbReference type="EMBL" id="QJNU01000430">
    <property type="protein sequence ID" value="RYO99222.1"/>
    <property type="molecule type" value="Genomic_DNA"/>
</dbReference>
<feature type="transmembrane region" description="Helical" evidence="1">
    <location>
        <begin position="178"/>
        <end position="196"/>
    </location>
</feature>
<keyword evidence="1" id="KW-0812">Transmembrane</keyword>
<comment type="caution">
    <text evidence="2">The sequence shown here is derived from an EMBL/GenBank/DDBJ whole genome shotgun (WGS) entry which is preliminary data.</text>
</comment>
<feature type="transmembrane region" description="Helical" evidence="1">
    <location>
        <begin position="134"/>
        <end position="157"/>
    </location>
</feature>
<dbReference type="AlphaFoldDB" id="A0A4Q4T5W0"/>
<gene>
    <name evidence="2" type="ORF">DL764_006881</name>
</gene>
<feature type="transmembrane region" description="Helical" evidence="1">
    <location>
        <begin position="344"/>
        <end position="367"/>
    </location>
</feature>
<keyword evidence="3" id="KW-1185">Reference proteome</keyword>
<name>A0A4Q4T5W0_9PEZI</name>
<dbReference type="STRING" id="155417.A0A4Q4T5W0"/>
<proteinExistence type="predicted"/>
<feature type="transmembrane region" description="Helical" evidence="1">
    <location>
        <begin position="21"/>
        <end position="37"/>
    </location>
</feature>
<feature type="transmembrane region" description="Helical" evidence="1">
    <location>
        <begin position="302"/>
        <end position="324"/>
    </location>
</feature>
<evidence type="ECO:0000313" key="2">
    <source>
        <dbReference type="EMBL" id="RYO99222.1"/>
    </source>
</evidence>
<feature type="transmembrane region" description="Helical" evidence="1">
    <location>
        <begin position="103"/>
        <end position="122"/>
    </location>
</feature>
<accession>A0A4Q4T5W0</accession>
<reference evidence="2 3" key="1">
    <citation type="submission" date="2018-06" db="EMBL/GenBank/DDBJ databases">
        <title>Complete Genomes of Monosporascus.</title>
        <authorList>
            <person name="Robinson A.J."/>
            <person name="Natvig D.O."/>
        </authorList>
    </citation>
    <scope>NUCLEOTIDE SEQUENCE [LARGE SCALE GENOMIC DNA]</scope>
    <source>
        <strain evidence="2 3">CBS 110550</strain>
    </source>
</reference>
<evidence type="ECO:0000256" key="1">
    <source>
        <dbReference type="SAM" id="Phobius"/>
    </source>
</evidence>
<dbReference type="OrthoDB" id="16820at2759"/>
<feature type="transmembrane region" description="Helical" evidence="1">
    <location>
        <begin position="71"/>
        <end position="91"/>
    </location>
</feature>
<keyword evidence="1" id="KW-0472">Membrane</keyword>
<protein>
    <submittedName>
        <fullName evidence="2">Uncharacterized protein</fullName>
    </submittedName>
</protein>
<dbReference type="Proteomes" id="UP000293360">
    <property type="component" value="Unassembled WGS sequence"/>
</dbReference>
<keyword evidence="1" id="KW-1133">Transmembrane helix</keyword>
<sequence>MVANGDDSPAATSRPRLTTSLFALSFLAISAVSLRLMRLEPTSEGAFAAYYAEVYARALPDGTPLETRYTGIWAVDWMLTGIVAAFLPGVAGADGGIRLQQSYLLLQFGTVIGLLAVEASRVKNRRGVLSFASTFAFFYQLLGGAVICPLWLVAYTLTSARKAYFLEGRDVPSSRAKALVPAIVLGYIIPTLAMYVPYADTATTQYVIAFWQFAPIVVNPLVFLFSALLPSSPPASPRMPAPGSESGDMKYLRRLYRVLFVTAALDHIATTGAILTSTSPQLGLCHVFLPSRERRMLGSGQAMHWVFQWDLYGIFGSVLVWCLHEVCDLRRLLGVGDVVAPVPALALVCAGAVALGPGAALAAMLYWREEKLALLDSRLEGWAKAA</sequence>
<feature type="transmembrane region" description="Helical" evidence="1">
    <location>
        <begin position="208"/>
        <end position="229"/>
    </location>
</feature>
<organism evidence="2 3">
    <name type="scientific">Monosporascus ibericus</name>
    <dbReference type="NCBI Taxonomy" id="155417"/>
    <lineage>
        <taxon>Eukaryota</taxon>
        <taxon>Fungi</taxon>
        <taxon>Dikarya</taxon>
        <taxon>Ascomycota</taxon>
        <taxon>Pezizomycotina</taxon>
        <taxon>Sordariomycetes</taxon>
        <taxon>Xylariomycetidae</taxon>
        <taxon>Xylariales</taxon>
        <taxon>Xylariales incertae sedis</taxon>
        <taxon>Monosporascus</taxon>
    </lineage>
</organism>
<evidence type="ECO:0000313" key="3">
    <source>
        <dbReference type="Proteomes" id="UP000293360"/>
    </source>
</evidence>